<gene>
    <name evidence="1" type="ORF">DSM25559_0510</name>
</gene>
<evidence type="ECO:0000313" key="1">
    <source>
        <dbReference type="EMBL" id="SCX05262.1"/>
    </source>
</evidence>
<dbReference type="AlphaFoldDB" id="A0A1R3TDK0"/>
<proteinExistence type="predicted"/>
<reference evidence="2" key="1">
    <citation type="submission" date="2016-10" db="EMBL/GenBank/DDBJ databases">
        <authorList>
            <person name="Wibberg D."/>
        </authorList>
    </citation>
    <scope>NUCLEOTIDE SEQUENCE [LARGE SCALE GENOMIC DNA]</scope>
</reference>
<name>A0A1R3TDK0_9HYPH</name>
<accession>A0A1R3TDK0</accession>
<evidence type="ECO:0000313" key="2">
    <source>
        <dbReference type="Proteomes" id="UP000187891"/>
    </source>
</evidence>
<dbReference type="EMBL" id="FMUE01000001">
    <property type="protein sequence ID" value="SCX05262.1"/>
    <property type="molecule type" value="Genomic_DNA"/>
</dbReference>
<protein>
    <submittedName>
        <fullName evidence="1">Uncharacterized protein</fullName>
    </submittedName>
</protein>
<dbReference type="Proteomes" id="UP000187891">
    <property type="component" value="Unassembled WGS sequence"/>
</dbReference>
<organism evidence="1 2">
    <name type="scientific">Agrobacterium rosae</name>
    <dbReference type="NCBI Taxonomy" id="1972867"/>
    <lineage>
        <taxon>Bacteria</taxon>
        <taxon>Pseudomonadati</taxon>
        <taxon>Pseudomonadota</taxon>
        <taxon>Alphaproteobacteria</taxon>
        <taxon>Hyphomicrobiales</taxon>
        <taxon>Rhizobiaceae</taxon>
        <taxon>Rhizobium/Agrobacterium group</taxon>
        <taxon>Agrobacterium</taxon>
    </lineage>
</organism>
<sequence length="60" mass="6495">MTEKQSLEASIGWHLLLHSPHPTSFEAPAGHLSFGKLRMMDEGSSVVIPQLVGKPARLSS</sequence>